<accession>A0A1I7ZD32</accession>
<evidence type="ECO:0000256" key="1">
    <source>
        <dbReference type="SAM" id="Phobius"/>
    </source>
</evidence>
<feature type="transmembrane region" description="Helical" evidence="1">
    <location>
        <begin position="68"/>
        <end position="88"/>
    </location>
</feature>
<keyword evidence="2" id="KW-1185">Reference proteome</keyword>
<keyword evidence="1" id="KW-0472">Membrane</keyword>
<sequence length="114" mass="13236">MSEKKNDCSNEGPLDTVQIRNIEQFKDTLLEYTERIPVDISKFRYFKPSGSTSHNQSASWKRWIFPDALIKMFLFLFLCTVLLAANLFKGELHPTNALAVENATLYKNAIKNYW</sequence>
<reference evidence="3" key="1">
    <citation type="submission" date="2016-11" db="UniProtKB">
        <authorList>
            <consortium name="WormBaseParasite"/>
        </authorList>
    </citation>
    <scope>IDENTIFICATION</scope>
</reference>
<dbReference type="Proteomes" id="UP000095287">
    <property type="component" value="Unplaced"/>
</dbReference>
<dbReference type="WBParaSite" id="L893_g24963.t1">
    <property type="protein sequence ID" value="L893_g24963.t1"/>
    <property type="gene ID" value="L893_g24963"/>
</dbReference>
<protein>
    <submittedName>
        <fullName evidence="3">Uncharacterized protein</fullName>
    </submittedName>
</protein>
<evidence type="ECO:0000313" key="3">
    <source>
        <dbReference type="WBParaSite" id="L893_g24963.t1"/>
    </source>
</evidence>
<name>A0A1I7ZD32_9BILA</name>
<keyword evidence="1" id="KW-1133">Transmembrane helix</keyword>
<evidence type="ECO:0000313" key="2">
    <source>
        <dbReference type="Proteomes" id="UP000095287"/>
    </source>
</evidence>
<organism evidence="2 3">
    <name type="scientific">Steinernema glaseri</name>
    <dbReference type="NCBI Taxonomy" id="37863"/>
    <lineage>
        <taxon>Eukaryota</taxon>
        <taxon>Metazoa</taxon>
        <taxon>Ecdysozoa</taxon>
        <taxon>Nematoda</taxon>
        <taxon>Chromadorea</taxon>
        <taxon>Rhabditida</taxon>
        <taxon>Tylenchina</taxon>
        <taxon>Panagrolaimomorpha</taxon>
        <taxon>Strongyloidoidea</taxon>
        <taxon>Steinernematidae</taxon>
        <taxon>Steinernema</taxon>
    </lineage>
</organism>
<proteinExistence type="predicted"/>
<dbReference type="AlphaFoldDB" id="A0A1I7ZD32"/>
<keyword evidence="1" id="KW-0812">Transmembrane</keyword>